<evidence type="ECO:0000256" key="2">
    <source>
        <dbReference type="SAM" id="SignalP"/>
    </source>
</evidence>
<dbReference type="PROSITE" id="PS51257">
    <property type="entry name" value="PROKAR_LIPOPROTEIN"/>
    <property type="match status" value="1"/>
</dbReference>
<dbReference type="PANTHER" id="PTHR33393:SF13">
    <property type="entry name" value="PGA BIOSYNTHESIS PROTEIN CAPA"/>
    <property type="match status" value="1"/>
</dbReference>
<dbReference type="Proteomes" id="UP000824165">
    <property type="component" value="Unassembled WGS sequence"/>
</dbReference>
<evidence type="ECO:0000259" key="3">
    <source>
        <dbReference type="SMART" id="SM00854"/>
    </source>
</evidence>
<evidence type="ECO:0000313" key="5">
    <source>
        <dbReference type="Proteomes" id="UP000824165"/>
    </source>
</evidence>
<sequence length="351" mass="38066">MKPRGYITILACAVFIAACIASAASVINGKRAEEALPSATPVPAVRTVTISAAGDCTFATDEYADQIKSFVETAEENGTSYFMKNVRGIFMDDDLSIVNFEGTLSENGEREDKQFAFRGLPSYASILTQAGIEAASLSNNHSSDYGEISNTDTMNILRNAGVAAFDSMNTVIYEVNGLKIGLFGINQLNDTDRTRLEAAVNDVKAQNPDIIIGYIHWGVEKDTEPTEEQIEYGHRAIDMGADLVLGSHPHVLQGIEQYNGGVIAYSLGNFCFGGNDSPSDMDTVIYRQTFTVSNGTKTSEITLVPCTISSDYGNGINNYQPTPATGEKRESIIRRMEEYNAALGGIQVNYY</sequence>
<reference evidence="4" key="2">
    <citation type="journal article" date="2021" name="PeerJ">
        <title>Extensive microbial diversity within the chicken gut microbiome revealed by metagenomics and culture.</title>
        <authorList>
            <person name="Gilroy R."/>
            <person name="Ravi A."/>
            <person name="Getino M."/>
            <person name="Pursley I."/>
            <person name="Horton D.L."/>
            <person name="Alikhan N.F."/>
            <person name="Baker D."/>
            <person name="Gharbi K."/>
            <person name="Hall N."/>
            <person name="Watson M."/>
            <person name="Adriaenssens E.M."/>
            <person name="Foster-Nyarko E."/>
            <person name="Jarju S."/>
            <person name="Secka A."/>
            <person name="Antonio M."/>
            <person name="Oren A."/>
            <person name="Chaudhuri R.R."/>
            <person name="La Ragione R."/>
            <person name="Hildebrand F."/>
            <person name="Pallen M.J."/>
        </authorList>
    </citation>
    <scope>NUCLEOTIDE SEQUENCE</scope>
    <source>
        <strain evidence="4">CHK181-108</strain>
    </source>
</reference>
<dbReference type="CDD" id="cd07381">
    <property type="entry name" value="MPP_CapA"/>
    <property type="match status" value="1"/>
</dbReference>
<accession>A0A9D1KQH2</accession>
<keyword evidence="2" id="KW-0732">Signal</keyword>
<feature type="domain" description="Capsule synthesis protein CapA" evidence="3">
    <location>
        <begin position="49"/>
        <end position="274"/>
    </location>
</feature>
<reference evidence="4" key="1">
    <citation type="submission" date="2020-10" db="EMBL/GenBank/DDBJ databases">
        <authorList>
            <person name="Gilroy R."/>
        </authorList>
    </citation>
    <scope>NUCLEOTIDE SEQUENCE</scope>
    <source>
        <strain evidence="4">CHK181-108</strain>
    </source>
</reference>
<dbReference type="AlphaFoldDB" id="A0A9D1KQH2"/>
<dbReference type="Pfam" id="PF09587">
    <property type="entry name" value="PGA_cap"/>
    <property type="match status" value="1"/>
</dbReference>
<dbReference type="SUPFAM" id="SSF56300">
    <property type="entry name" value="Metallo-dependent phosphatases"/>
    <property type="match status" value="1"/>
</dbReference>
<dbReference type="EMBL" id="DVLU01000073">
    <property type="protein sequence ID" value="HIT85695.1"/>
    <property type="molecule type" value="Genomic_DNA"/>
</dbReference>
<dbReference type="InterPro" id="IPR019079">
    <property type="entry name" value="Capsule_synth_CapA"/>
</dbReference>
<protein>
    <submittedName>
        <fullName evidence="4">CapA family protein</fullName>
    </submittedName>
</protein>
<dbReference type="Gene3D" id="3.60.21.10">
    <property type="match status" value="1"/>
</dbReference>
<evidence type="ECO:0000256" key="1">
    <source>
        <dbReference type="ARBA" id="ARBA00005662"/>
    </source>
</evidence>
<evidence type="ECO:0000313" key="4">
    <source>
        <dbReference type="EMBL" id="HIT85695.1"/>
    </source>
</evidence>
<gene>
    <name evidence="4" type="ORF">IAA60_07315</name>
</gene>
<dbReference type="PANTHER" id="PTHR33393">
    <property type="entry name" value="POLYGLUTAMINE SYNTHESIS ACCESSORY PROTEIN RV0574C-RELATED"/>
    <property type="match status" value="1"/>
</dbReference>
<dbReference type="InterPro" id="IPR029052">
    <property type="entry name" value="Metallo-depent_PP-like"/>
</dbReference>
<name>A0A9D1KQH2_9FIRM</name>
<feature type="signal peptide" evidence="2">
    <location>
        <begin position="1"/>
        <end position="23"/>
    </location>
</feature>
<organism evidence="4 5">
    <name type="scientific">Candidatus Ornithomonoglobus intestinigallinarum</name>
    <dbReference type="NCBI Taxonomy" id="2840894"/>
    <lineage>
        <taxon>Bacteria</taxon>
        <taxon>Bacillati</taxon>
        <taxon>Bacillota</taxon>
        <taxon>Clostridia</taxon>
        <taxon>Candidatus Ornithomonoglobus</taxon>
    </lineage>
</organism>
<proteinExistence type="inferred from homology"/>
<comment type="caution">
    <text evidence="4">The sequence shown here is derived from an EMBL/GenBank/DDBJ whole genome shotgun (WGS) entry which is preliminary data.</text>
</comment>
<dbReference type="InterPro" id="IPR052169">
    <property type="entry name" value="CW_Biosynth-Accessory"/>
</dbReference>
<feature type="chain" id="PRO_5039169919" evidence="2">
    <location>
        <begin position="24"/>
        <end position="351"/>
    </location>
</feature>
<dbReference type="SMART" id="SM00854">
    <property type="entry name" value="PGA_cap"/>
    <property type="match status" value="1"/>
</dbReference>
<comment type="similarity">
    <text evidence="1">Belongs to the CapA family.</text>
</comment>